<proteinExistence type="predicted"/>
<protein>
    <submittedName>
        <fullName evidence="1">2599_t:CDS:1</fullName>
    </submittedName>
</protein>
<dbReference type="Proteomes" id="UP000789525">
    <property type="component" value="Unassembled WGS sequence"/>
</dbReference>
<accession>A0ACA9LEF3</accession>
<keyword evidence="2" id="KW-1185">Reference proteome</keyword>
<comment type="caution">
    <text evidence="1">The sequence shown here is derived from an EMBL/GenBank/DDBJ whole genome shotgun (WGS) entry which is preliminary data.</text>
</comment>
<reference evidence="1" key="1">
    <citation type="submission" date="2021-06" db="EMBL/GenBank/DDBJ databases">
        <authorList>
            <person name="Kallberg Y."/>
            <person name="Tangrot J."/>
            <person name="Rosling A."/>
        </authorList>
    </citation>
    <scope>NUCLEOTIDE SEQUENCE</scope>
    <source>
        <strain evidence="1">CL356</strain>
    </source>
</reference>
<evidence type="ECO:0000313" key="1">
    <source>
        <dbReference type="EMBL" id="CAG8522289.1"/>
    </source>
</evidence>
<sequence>MQQHDGLAVIYYPTVISRKKVYFQTWLTQYHLKRRHSFLDESLNAQLISMLSRPPSSHSERSVVGRDGFSKVPHEIMMNIMEYLEPTEIISLSMVNRKLRAHTHDNYLWKQILLREFGETAIQEEPRQVNTKGKWKKSKSARKQVPTGPNWKKVFMRLLNVSTKTAIFKGRPGSFYKYRNFDHKDNDHNIYLSSYERESKFYYAPNPDDFSHVIDKGWFNFRLPFKVVISKKEHSDEYRYQVHTGINCDLEDEQNNGRNSSSITKNKGPFSVDSVCLRPHIAYDLIRASSPTPEENHLLPDSLSAEIDHDSHVPDESVYSDTGYSECETQTSVDGDVRSYTDHGSYDNGRNERRWSRESSRKKEYIKKVFLCSGSDVYVE</sequence>
<gene>
    <name evidence="1" type="ORF">ACOLOM_LOCUS3711</name>
</gene>
<name>A0ACA9LEF3_9GLOM</name>
<dbReference type="EMBL" id="CAJVPT010005641">
    <property type="protein sequence ID" value="CAG8522289.1"/>
    <property type="molecule type" value="Genomic_DNA"/>
</dbReference>
<organism evidence="1 2">
    <name type="scientific">Acaulospora colombiana</name>
    <dbReference type="NCBI Taxonomy" id="27376"/>
    <lineage>
        <taxon>Eukaryota</taxon>
        <taxon>Fungi</taxon>
        <taxon>Fungi incertae sedis</taxon>
        <taxon>Mucoromycota</taxon>
        <taxon>Glomeromycotina</taxon>
        <taxon>Glomeromycetes</taxon>
        <taxon>Diversisporales</taxon>
        <taxon>Acaulosporaceae</taxon>
        <taxon>Acaulospora</taxon>
    </lineage>
</organism>
<evidence type="ECO:0000313" key="2">
    <source>
        <dbReference type="Proteomes" id="UP000789525"/>
    </source>
</evidence>